<evidence type="ECO:0000313" key="3">
    <source>
        <dbReference type="Proteomes" id="UP000532162"/>
    </source>
</evidence>
<sequence length="244" mass="27227">MKRVLVFSAIISSAGIWILAFLSNAQAQDDAPLPKIILSAHELRSLGIAVHSEGANELPNSCRGSGNADLSVSDEMLRHFTGRGFSLESLCLGLSSWVLFDPETGRTIPRVAFSHDLEIPLNLPDCFKNAVPFLECDNRYVHWEHYEFPEEERKAHLEHAHKVDEMVRDYITRNGISGVFSIEALGQGIFDSSFEWFLASPALPRGYGYALHGGEGDDPESEDVDLSTYRKESTVISTWQDEDQ</sequence>
<protein>
    <submittedName>
        <fullName evidence="2">Uncharacterized protein</fullName>
    </submittedName>
</protein>
<reference evidence="2 3" key="1">
    <citation type="submission" date="2020-07" db="EMBL/GenBank/DDBJ databases">
        <authorList>
            <person name="Sun Q."/>
        </authorList>
    </citation>
    <scope>NUCLEOTIDE SEQUENCE [LARGE SCALE GENOMIC DNA]</scope>
    <source>
        <strain evidence="2 3">WYCCWR 11290</strain>
    </source>
</reference>
<feature type="signal peptide" evidence="1">
    <location>
        <begin position="1"/>
        <end position="27"/>
    </location>
</feature>
<dbReference type="EMBL" id="JACCPJ010000015">
    <property type="protein sequence ID" value="NZD66195.1"/>
    <property type="molecule type" value="Genomic_DNA"/>
</dbReference>
<gene>
    <name evidence="2" type="ORF">HX900_34680</name>
</gene>
<organism evidence="2 3">
    <name type="scientific">Rhizobium changzhiense</name>
    <dbReference type="NCBI Taxonomy" id="2692317"/>
    <lineage>
        <taxon>Bacteria</taxon>
        <taxon>Pseudomonadati</taxon>
        <taxon>Pseudomonadota</taxon>
        <taxon>Alphaproteobacteria</taxon>
        <taxon>Hyphomicrobiales</taxon>
        <taxon>Rhizobiaceae</taxon>
        <taxon>Rhizobium/Agrobacterium group</taxon>
        <taxon>Rhizobium</taxon>
    </lineage>
</organism>
<keyword evidence="1" id="KW-0732">Signal</keyword>
<comment type="caution">
    <text evidence="2">The sequence shown here is derived from an EMBL/GenBank/DDBJ whole genome shotgun (WGS) entry which is preliminary data.</text>
</comment>
<evidence type="ECO:0000256" key="1">
    <source>
        <dbReference type="SAM" id="SignalP"/>
    </source>
</evidence>
<dbReference type="Proteomes" id="UP000532162">
    <property type="component" value="Unassembled WGS sequence"/>
</dbReference>
<dbReference type="RefSeq" id="WP_180697397.1">
    <property type="nucleotide sequence ID" value="NZ_JACCPJ010000015.1"/>
</dbReference>
<dbReference type="AlphaFoldDB" id="A0A7Z0UI36"/>
<name>A0A7Z0UI36_9HYPH</name>
<feature type="chain" id="PRO_5031501941" evidence="1">
    <location>
        <begin position="28"/>
        <end position="244"/>
    </location>
</feature>
<proteinExistence type="predicted"/>
<evidence type="ECO:0000313" key="2">
    <source>
        <dbReference type="EMBL" id="NZD66195.1"/>
    </source>
</evidence>
<accession>A0A7Z0UI36</accession>